<name>A0A0A1U9J5_ENTIV</name>
<keyword evidence="6" id="KW-0418">Kinase</keyword>
<keyword evidence="1 3" id="KW-0547">Nucleotide-binding</keyword>
<evidence type="ECO:0000259" key="5">
    <source>
        <dbReference type="PROSITE" id="PS50011"/>
    </source>
</evidence>
<comment type="similarity">
    <text evidence="4">Belongs to the protein kinase superfamily.</text>
</comment>
<keyword evidence="6" id="KW-0808">Transferase</keyword>
<sequence>ANSFDKEKAVLKEIKFSLTSQLTTCIDPDELKEEKKLGEGSFGVVYKGSLRGNTVAIKKMKTFAENNSQINEFENKVDMLNKFRSEYIVHFYGAVFIISKICMVTEFAPFGSLQDLIENKKKDEIDMKLRVKFMKDGAKGVLYLHENGILHRDIKPDNLLVFSFDINNRVNAKLTDFGSARNVNMLMTNMTFTKGIGTPKYMAPEILERKKYKKPSDVYSFAVTMLTCFTWDNPFPKTLYPFAWSIADEISAGNRPIAADSIDKKYKEVIENAWKQEPIERSEISVVVQQLELL</sequence>
<dbReference type="GeneID" id="14887759"/>
<keyword evidence="7" id="KW-1185">Reference proteome</keyword>
<keyword evidence="2 3" id="KW-0067">ATP-binding</keyword>
<dbReference type="PANTHER" id="PTHR45756:SF1">
    <property type="entry name" value="PROTEIN KINASE DOMAIN CONTAINING PROTEIN"/>
    <property type="match status" value="1"/>
</dbReference>
<evidence type="ECO:0000256" key="4">
    <source>
        <dbReference type="RuleBase" id="RU000304"/>
    </source>
</evidence>
<evidence type="ECO:0000256" key="3">
    <source>
        <dbReference type="PROSITE-ProRule" id="PRU10141"/>
    </source>
</evidence>
<dbReference type="InterPro" id="IPR008271">
    <property type="entry name" value="Ser/Thr_kinase_AS"/>
</dbReference>
<dbReference type="OMA" id="SMEPTHI"/>
<dbReference type="RefSeq" id="XP_004255550.1">
    <property type="nucleotide sequence ID" value="XM_004255502.1"/>
</dbReference>
<feature type="non-terminal residue" evidence="6">
    <location>
        <position position="1"/>
    </location>
</feature>
<proteinExistence type="inferred from homology"/>
<evidence type="ECO:0000313" key="6">
    <source>
        <dbReference type="EMBL" id="ELP88779.1"/>
    </source>
</evidence>
<dbReference type="SMART" id="SM00220">
    <property type="entry name" value="S_TKc"/>
    <property type="match status" value="1"/>
</dbReference>
<dbReference type="PANTHER" id="PTHR45756">
    <property type="entry name" value="PALMITOYLTRANSFERASE"/>
    <property type="match status" value="1"/>
</dbReference>
<dbReference type="GO" id="GO:0005524">
    <property type="term" value="F:ATP binding"/>
    <property type="evidence" value="ECO:0007669"/>
    <property type="project" value="UniProtKB-UniRule"/>
</dbReference>
<dbReference type="PROSITE" id="PS50011">
    <property type="entry name" value="PROTEIN_KINASE_DOM"/>
    <property type="match status" value="1"/>
</dbReference>
<dbReference type="Gene3D" id="3.30.200.20">
    <property type="entry name" value="Phosphorylase Kinase, domain 1"/>
    <property type="match status" value="1"/>
</dbReference>
<gene>
    <name evidence="6" type="ORF">EIN_436990</name>
</gene>
<dbReference type="EMBL" id="KB206697">
    <property type="protein sequence ID" value="ELP88779.1"/>
    <property type="molecule type" value="Genomic_DNA"/>
</dbReference>
<dbReference type="InterPro" id="IPR053215">
    <property type="entry name" value="TKL_Ser/Thr_kinase"/>
</dbReference>
<organism evidence="6 7">
    <name type="scientific">Entamoeba invadens IP1</name>
    <dbReference type="NCBI Taxonomy" id="370355"/>
    <lineage>
        <taxon>Eukaryota</taxon>
        <taxon>Amoebozoa</taxon>
        <taxon>Evosea</taxon>
        <taxon>Archamoebae</taxon>
        <taxon>Mastigamoebida</taxon>
        <taxon>Entamoebidae</taxon>
        <taxon>Entamoeba</taxon>
    </lineage>
</organism>
<protein>
    <submittedName>
        <fullName evidence="6">Protein kinase, putative</fullName>
    </submittedName>
</protein>
<evidence type="ECO:0000256" key="2">
    <source>
        <dbReference type="ARBA" id="ARBA00022840"/>
    </source>
</evidence>
<feature type="domain" description="Protein kinase" evidence="5">
    <location>
        <begin position="31"/>
        <end position="294"/>
    </location>
</feature>
<dbReference type="InterPro" id="IPR011009">
    <property type="entry name" value="Kinase-like_dom_sf"/>
</dbReference>
<reference evidence="6 7" key="1">
    <citation type="submission" date="2012-10" db="EMBL/GenBank/DDBJ databases">
        <authorList>
            <person name="Zafar N."/>
            <person name="Inman J."/>
            <person name="Hall N."/>
            <person name="Lorenzi H."/>
            <person name="Caler E."/>
        </authorList>
    </citation>
    <scope>NUCLEOTIDE SEQUENCE [LARGE SCALE GENOMIC DNA]</scope>
    <source>
        <strain evidence="6 7">IP1</strain>
    </source>
</reference>
<accession>A0A0A1U9J5</accession>
<dbReference type="Proteomes" id="UP000014680">
    <property type="component" value="Unassembled WGS sequence"/>
</dbReference>
<dbReference type="Gene3D" id="1.10.510.10">
    <property type="entry name" value="Transferase(Phosphotransferase) domain 1"/>
    <property type="match status" value="1"/>
</dbReference>
<dbReference type="InterPro" id="IPR017441">
    <property type="entry name" value="Protein_kinase_ATP_BS"/>
</dbReference>
<dbReference type="VEuPathDB" id="AmoebaDB:EIN_436990"/>
<feature type="binding site" evidence="3">
    <location>
        <position position="59"/>
    </location>
    <ligand>
        <name>ATP</name>
        <dbReference type="ChEBI" id="CHEBI:30616"/>
    </ligand>
</feature>
<keyword evidence="4" id="KW-0723">Serine/threonine-protein kinase</keyword>
<dbReference type="InterPro" id="IPR000719">
    <property type="entry name" value="Prot_kinase_dom"/>
</dbReference>
<dbReference type="KEGG" id="eiv:EIN_436990"/>
<evidence type="ECO:0000256" key="1">
    <source>
        <dbReference type="ARBA" id="ARBA00022741"/>
    </source>
</evidence>
<dbReference type="SUPFAM" id="SSF56112">
    <property type="entry name" value="Protein kinase-like (PK-like)"/>
    <property type="match status" value="1"/>
</dbReference>
<dbReference type="PROSITE" id="PS00107">
    <property type="entry name" value="PROTEIN_KINASE_ATP"/>
    <property type="match status" value="1"/>
</dbReference>
<dbReference type="PROSITE" id="PS00108">
    <property type="entry name" value="PROTEIN_KINASE_ST"/>
    <property type="match status" value="1"/>
</dbReference>
<dbReference type="AlphaFoldDB" id="A0A0A1U9J5"/>
<dbReference type="Pfam" id="PF00069">
    <property type="entry name" value="Pkinase"/>
    <property type="match status" value="1"/>
</dbReference>
<dbReference type="GO" id="GO:0004674">
    <property type="term" value="F:protein serine/threonine kinase activity"/>
    <property type="evidence" value="ECO:0007669"/>
    <property type="project" value="UniProtKB-KW"/>
</dbReference>
<dbReference type="PIRSF" id="PIRSF000654">
    <property type="entry name" value="Integrin-linked_kinase"/>
    <property type="match status" value="1"/>
</dbReference>
<dbReference type="OrthoDB" id="4062651at2759"/>
<evidence type="ECO:0000313" key="7">
    <source>
        <dbReference type="Proteomes" id="UP000014680"/>
    </source>
</evidence>